<dbReference type="AlphaFoldDB" id="A0A7I9V2V0"/>
<dbReference type="Proteomes" id="UP000444980">
    <property type="component" value="Unassembled WGS sequence"/>
</dbReference>
<dbReference type="EMBL" id="BJOU01000019">
    <property type="protein sequence ID" value="GED99360.1"/>
    <property type="molecule type" value="Genomic_DNA"/>
</dbReference>
<evidence type="ECO:0000313" key="2">
    <source>
        <dbReference type="EMBL" id="GED98988.1"/>
    </source>
</evidence>
<feature type="chain" id="PRO_5038255563" description="Secreted protein" evidence="1">
    <location>
        <begin position="17"/>
        <end position="88"/>
    </location>
</feature>
<keyword evidence="4" id="KW-1185">Reference proteome</keyword>
<organism evidence="3 4">
    <name type="scientific">Gordonia crocea</name>
    <dbReference type="NCBI Taxonomy" id="589162"/>
    <lineage>
        <taxon>Bacteria</taxon>
        <taxon>Bacillati</taxon>
        <taxon>Actinomycetota</taxon>
        <taxon>Actinomycetes</taxon>
        <taxon>Mycobacteriales</taxon>
        <taxon>Gordoniaceae</taxon>
        <taxon>Gordonia</taxon>
    </lineage>
</organism>
<gene>
    <name evidence="2" type="ORF">nbrc107697_30270</name>
    <name evidence="3" type="ORF">nbrc107697_33990</name>
</gene>
<comment type="caution">
    <text evidence="3">The sequence shown here is derived from an EMBL/GenBank/DDBJ whole genome shotgun (WGS) entry which is preliminary data.</text>
</comment>
<evidence type="ECO:0000256" key="1">
    <source>
        <dbReference type="SAM" id="SignalP"/>
    </source>
</evidence>
<accession>A0A7I9V2V0</accession>
<evidence type="ECO:0008006" key="5">
    <source>
        <dbReference type="Google" id="ProtNLM"/>
    </source>
</evidence>
<proteinExistence type="predicted"/>
<evidence type="ECO:0000313" key="4">
    <source>
        <dbReference type="Proteomes" id="UP000444980"/>
    </source>
</evidence>
<keyword evidence="1" id="KW-0732">Signal</keyword>
<reference evidence="3" key="2">
    <citation type="journal article" date="2020" name="Int. J. Syst. Evol. Microbiol.">
        <title>Gordonia crocea sp. nov. and Gordonia spumicola sp. nov. isolated from sludge of a wastewater treatment plant.</title>
        <authorList>
            <person name="Tamura T."/>
            <person name="Saito S."/>
            <person name="Hamada M."/>
            <person name="Kang Y."/>
            <person name="Hoshino Y."/>
            <person name="Gonoi T."/>
            <person name="Mikami Y."/>
            <person name="Yaguchi T."/>
        </authorList>
    </citation>
    <scope>NUCLEOTIDE SEQUENCE</scope>
    <source>
        <strain evidence="3">NBRC 107697</strain>
    </source>
</reference>
<feature type="signal peptide" evidence="1">
    <location>
        <begin position="1"/>
        <end position="16"/>
    </location>
</feature>
<reference evidence="4" key="1">
    <citation type="submission" date="2019-06" db="EMBL/GenBank/DDBJ databases">
        <title>Gordonia isolated from sludge of a wastewater treatment plant.</title>
        <authorList>
            <person name="Tamura T."/>
            <person name="Aoyama K."/>
            <person name="Kang Y."/>
            <person name="Saito S."/>
            <person name="Akiyama N."/>
            <person name="Yazawa K."/>
            <person name="Gonoi T."/>
            <person name="Mikami Y."/>
        </authorList>
    </citation>
    <scope>NUCLEOTIDE SEQUENCE [LARGE SCALE GENOMIC DNA]</scope>
    <source>
        <strain evidence="4">NBRC 107697</strain>
    </source>
</reference>
<dbReference type="EMBL" id="BJOU01000016">
    <property type="protein sequence ID" value="GED98988.1"/>
    <property type="molecule type" value="Genomic_DNA"/>
</dbReference>
<evidence type="ECO:0000313" key="3">
    <source>
        <dbReference type="EMBL" id="GED99360.1"/>
    </source>
</evidence>
<protein>
    <recommendedName>
        <fullName evidence="5">Secreted protein</fullName>
    </recommendedName>
</protein>
<name>A0A7I9V2V0_9ACTN</name>
<sequence length="88" mass="8887">MIMAATSTVAAAAAVAALTNDSVESVAVTESTAIHTETAHSPKAAATINVPHLKPYIRDSVASRSTLAGRTFGTNIVTCSKLGVSCVT</sequence>